<dbReference type="Pfam" id="PF17118">
    <property type="entry name" value="DUF5105"/>
    <property type="match status" value="1"/>
</dbReference>
<dbReference type="EMBL" id="CP006905">
    <property type="protein sequence ID" value="AIY84786.1"/>
    <property type="molecule type" value="Genomic_DNA"/>
</dbReference>
<evidence type="ECO:0000259" key="2">
    <source>
        <dbReference type="Pfam" id="PF17118"/>
    </source>
</evidence>
<sequence>MKKILALMLTSVFLFTLVSCGGKKPDEVVNNFYNSLKNYNIEEIKAMVEQSEENEDPTKTQTEEEVALIKKACESVEEKITNTKIDGDNAEVEVEVTAIDGDEIMRKYIRQELSKVLTGDSETSAEQSNEEVTKFLLDSIEDKDAKKSTQTFTVKLVKKDKEWKITNIEDVIVKTFNLNGFTNFSSFFGKK</sequence>
<dbReference type="RefSeq" id="WP_039315469.1">
    <property type="nucleotide sequence ID" value="NZ_CP006905.1"/>
</dbReference>
<evidence type="ECO:0000313" key="4">
    <source>
        <dbReference type="Proteomes" id="UP000030635"/>
    </source>
</evidence>
<feature type="chain" id="PRO_5038703929" evidence="1">
    <location>
        <begin position="21"/>
        <end position="191"/>
    </location>
</feature>
<dbReference type="KEGG" id="cbv:U729_2469"/>
<reference evidence="3 4" key="1">
    <citation type="journal article" date="2015" name="Infect. Genet. Evol.">
        <title>Genomic sequences of six botulinum neurotoxin-producing strains representing three clostridial species illustrate the mobility and diversity of botulinum neurotoxin genes.</title>
        <authorList>
            <person name="Smith T.J."/>
            <person name="Hill K.K."/>
            <person name="Xie G."/>
            <person name="Foley B.T."/>
            <person name="Williamson C.H."/>
            <person name="Foster J.T."/>
            <person name="Johnson S.L."/>
            <person name="Chertkov O."/>
            <person name="Teshima H."/>
            <person name="Gibbons H.S."/>
            <person name="Johnsky L.A."/>
            <person name="Karavis M.A."/>
            <person name="Smith L.A."/>
        </authorList>
    </citation>
    <scope>NUCLEOTIDE SEQUENCE [LARGE SCALE GENOMIC DNA]</scope>
    <source>
        <strain evidence="3">Sullivan</strain>
    </source>
</reference>
<dbReference type="Gene3D" id="3.10.450.50">
    <property type="match status" value="1"/>
</dbReference>
<dbReference type="STRING" id="1561.NPD11_569"/>
<gene>
    <name evidence="3" type="ORF">U729_2469</name>
</gene>
<dbReference type="PROSITE" id="PS51257">
    <property type="entry name" value="PROKAR_LIPOPROTEIN"/>
    <property type="match status" value="1"/>
</dbReference>
<name>A0A0A7G1F5_9CLOT</name>
<proteinExistence type="predicted"/>
<keyword evidence="1" id="KW-0732">Signal</keyword>
<feature type="signal peptide" evidence="1">
    <location>
        <begin position="1"/>
        <end position="20"/>
    </location>
</feature>
<keyword evidence="4" id="KW-1185">Reference proteome</keyword>
<dbReference type="Proteomes" id="UP000030635">
    <property type="component" value="Chromosome"/>
</dbReference>
<evidence type="ECO:0000256" key="1">
    <source>
        <dbReference type="SAM" id="SignalP"/>
    </source>
</evidence>
<evidence type="ECO:0000313" key="3">
    <source>
        <dbReference type="EMBL" id="AIY84786.1"/>
    </source>
</evidence>
<dbReference type="HOGENOM" id="CLU_115834_0_0_9"/>
<feature type="domain" description="DUF5105" evidence="2">
    <location>
        <begin position="30"/>
        <end position="168"/>
    </location>
</feature>
<organism evidence="3 4">
    <name type="scientific">Clostridium baratii str. Sullivan</name>
    <dbReference type="NCBI Taxonomy" id="1415775"/>
    <lineage>
        <taxon>Bacteria</taxon>
        <taxon>Bacillati</taxon>
        <taxon>Bacillota</taxon>
        <taxon>Clostridia</taxon>
        <taxon>Eubacteriales</taxon>
        <taxon>Clostridiaceae</taxon>
        <taxon>Clostridium</taxon>
    </lineage>
</organism>
<accession>A0A0A7G1F5</accession>
<dbReference type="AlphaFoldDB" id="A0A0A7G1F5"/>
<protein>
    <submittedName>
        <fullName evidence="3">Lumazine-binding domain protein</fullName>
    </submittedName>
</protein>
<dbReference type="OrthoDB" id="9774451at2"/>
<dbReference type="InterPro" id="IPR031343">
    <property type="entry name" value="DUF5105"/>
</dbReference>